<dbReference type="InterPro" id="IPR036388">
    <property type="entry name" value="WH-like_DNA-bd_sf"/>
</dbReference>
<feature type="domain" description="NrtR DNA-binding winged helix" evidence="1">
    <location>
        <begin position="150"/>
        <end position="204"/>
    </location>
</feature>
<dbReference type="InterPro" id="IPR036390">
    <property type="entry name" value="WH_DNA-bd_sf"/>
</dbReference>
<protein>
    <submittedName>
        <fullName evidence="2">NUDIX domain-containing protein</fullName>
    </submittedName>
</protein>
<dbReference type="RefSeq" id="WP_134526103.1">
    <property type="nucleotide sequence ID" value="NZ_SOHN01000003.1"/>
</dbReference>
<sequence length="208" mass="23089">MATYRDSSDKLLTDYPRPSVAVDTAVLAVREGVLCVALVQNEKRRRLPGTFVHERETLADAVLRSLHDKAHIMGLRPRQLQVFDAPNRDTRGWVISVAHLVAAPQASISKAELTPMSEVRGLAFDHDLILELAVSTLRASYRASADPERLLGPEFTLLELLRLHSAIAGEPLGKDTFRRRVLGELVETDAYQPGLVGKPAKLFRHVEL</sequence>
<dbReference type="InterPro" id="IPR054105">
    <property type="entry name" value="WHD_NrtR"/>
</dbReference>
<evidence type="ECO:0000259" key="1">
    <source>
        <dbReference type="Pfam" id="PF21906"/>
    </source>
</evidence>
<dbReference type="CDD" id="cd18873">
    <property type="entry name" value="NUDIX_NadM_like"/>
    <property type="match status" value="1"/>
</dbReference>
<evidence type="ECO:0000313" key="2">
    <source>
        <dbReference type="EMBL" id="TFD91235.1"/>
    </source>
</evidence>
<dbReference type="Gene3D" id="1.10.10.10">
    <property type="entry name" value="Winged helix-like DNA-binding domain superfamily/Winged helix DNA-binding domain"/>
    <property type="match status" value="1"/>
</dbReference>
<dbReference type="PANTHER" id="PTHR43736">
    <property type="entry name" value="ADP-RIBOSE PYROPHOSPHATASE"/>
    <property type="match status" value="1"/>
</dbReference>
<dbReference type="PANTHER" id="PTHR43736:SF4">
    <property type="entry name" value="SLR1690 PROTEIN"/>
    <property type="match status" value="1"/>
</dbReference>
<name>A0A4R9BUB4_9MICO</name>
<dbReference type="SUPFAM" id="SSF46785">
    <property type="entry name" value="Winged helix' DNA-binding domain"/>
    <property type="match status" value="1"/>
</dbReference>
<dbReference type="EMBL" id="SOHN01000003">
    <property type="protein sequence ID" value="TFD91235.1"/>
    <property type="molecule type" value="Genomic_DNA"/>
</dbReference>
<dbReference type="Proteomes" id="UP000297626">
    <property type="component" value="Unassembled WGS sequence"/>
</dbReference>
<comment type="caution">
    <text evidence="2">The sequence shown here is derived from an EMBL/GenBank/DDBJ whole genome shotgun (WGS) entry which is preliminary data.</text>
</comment>
<gene>
    <name evidence="2" type="ORF">E3T51_00530</name>
</gene>
<proteinExistence type="predicted"/>
<accession>A0A4R9BUB4</accession>
<dbReference type="Pfam" id="PF21906">
    <property type="entry name" value="WHD_NrtR"/>
    <property type="match status" value="1"/>
</dbReference>
<organism evidence="2 3">
    <name type="scientific">Cryobacterium serini</name>
    <dbReference type="NCBI Taxonomy" id="1259201"/>
    <lineage>
        <taxon>Bacteria</taxon>
        <taxon>Bacillati</taxon>
        <taxon>Actinomycetota</taxon>
        <taxon>Actinomycetes</taxon>
        <taxon>Micrococcales</taxon>
        <taxon>Microbacteriaceae</taxon>
        <taxon>Cryobacterium</taxon>
    </lineage>
</organism>
<dbReference type="AlphaFoldDB" id="A0A4R9BUB4"/>
<dbReference type="SUPFAM" id="SSF55811">
    <property type="entry name" value="Nudix"/>
    <property type="match status" value="1"/>
</dbReference>
<reference evidence="2 3" key="1">
    <citation type="submission" date="2019-03" db="EMBL/GenBank/DDBJ databases">
        <title>Genomics of glacier-inhabiting Cryobacterium strains.</title>
        <authorList>
            <person name="Liu Q."/>
            <person name="Xin Y.-H."/>
        </authorList>
    </citation>
    <scope>NUCLEOTIDE SEQUENCE [LARGE SCALE GENOMIC DNA]</scope>
    <source>
        <strain evidence="2 3">Sr54</strain>
    </source>
</reference>
<keyword evidence="3" id="KW-1185">Reference proteome</keyword>
<evidence type="ECO:0000313" key="3">
    <source>
        <dbReference type="Proteomes" id="UP000297626"/>
    </source>
</evidence>
<dbReference type="InterPro" id="IPR015797">
    <property type="entry name" value="NUDIX_hydrolase-like_dom_sf"/>
</dbReference>
<dbReference type="Gene3D" id="3.90.79.10">
    <property type="entry name" value="Nucleoside Triphosphate Pyrophosphohydrolase"/>
    <property type="match status" value="1"/>
</dbReference>